<dbReference type="InterPro" id="IPR010520">
    <property type="entry name" value="FrsA-like"/>
</dbReference>
<organism evidence="1">
    <name type="scientific">Micromonospora sp. GMKU326</name>
    <dbReference type="NCBI Taxonomy" id="718015"/>
    <lineage>
        <taxon>Bacteria</taxon>
        <taxon>Bacillati</taxon>
        <taxon>Actinomycetota</taxon>
        <taxon>Actinomycetes</taxon>
        <taxon>Micromonosporales</taxon>
        <taxon>Micromonosporaceae</taxon>
        <taxon>Micromonospora</taxon>
    </lineage>
</organism>
<proteinExistence type="predicted"/>
<dbReference type="SUPFAM" id="SSF53474">
    <property type="entry name" value="alpha/beta-Hydrolases"/>
    <property type="match status" value="1"/>
</dbReference>
<dbReference type="InterPro" id="IPR029058">
    <property type="entry name" value="AB_hydrolase_fold"/>
</dbReference>
<dbReference type="AlphaFoldDB" id="A0A0B6VTB6"/>
<evidence type="ECO:0000313" key="1">
    <source>
        <dbReference type="EMBL" id="BAQ25505.1"/>
    </source>
</evidence>
<name>A0A0B6VTB6_9ACTN</name>
<sequence length="362" mass="39756">MNNLDELKRYITVHARGQRIPDLPALLDRIRTDAGDEPGSWVREWSDRGDRLERDGKLLDAARHFAMARFPYVDGPPRAEALRRCVAAFDRWRADGQGIERLDLDLDGGRVGCWAAGLDAAAPRPLLLVLGGIVSVKEQWAPTLPLFAKLGFAAVGTELPGAGENTLRYGAESWRMLPDLLDRLADRADVSRTYAIAFSFAGHLALRTAAEDPRLAGIVTAGAPVREFFTDQAWQARVPDITMDTLAHLTGTKRAELVAGLDAWALTDAQLAAVGIPVAYLASRRDEIIPPAEAARLPERLRRLHLVENDDTHGSPRHVVGSQLWTLASLLRLRGERGPRRVLVGGLARAARLADRLRPGRD</sequence>
<dbReference type="Gene3D" id="3.40.50.1820">
    <property type="entry name" value="alpha/beta hydrolase"/>
    <property type="match status" value="1"/>
</dbReference>
<dbReference type="EMBL" id="LC021382">
    <property type="protein sequence ID" value="BAQ25505.1"/>
    <property type="molecule type" value="Genomic_DNA"/>
</dbReference>
<gene>
    <name evidence="1" type="primary">makB5</name>
</gene>
<reference evidence="1" key="1">
    <citation type="submission" date="2015-01" db="EMBL/GenBank/DDBJ databases">
        <title>Characterization of the biosynthetic gene cluster for maklamicin, a spirotetronate-class antibiotic of the endophytic Micromonospora sp. GMKU326.</title>
        <authorList>
            <person name="Kitani S."/>
            <person name="Ratama D."/>
            <person name="Hashimoto J."/>
            <person name="Thamchaipenet A."/>
            <person name="Igarashi Y."/>
            <person name="Shin-ya K."/>
            <person name="Ikeda H."/>
            <person name="Nihira T."/>
        </authorList>
    </citation>
    <scope>NUCLEOTIDE SEQUENCE</scope>
    <source>
        <strain evidence="1">GMKU326</strain>
    </source>
</reference>
<dbReference type="Pfam" id="PF06500">
    <property type="entry name" value="FrsA-like"/>
    <property type="match status" value="1"/>
</dbReference>
<protein>
    <submittedName>
        <fullName evidence="1">Dehydratase</fullName>
    </submittedName>
</protein>
<accession>A0A0B6VTB6</accession>